<keyword evidence="6" id="KW-0223">Dioxygenase</keyword>
<reference evidence="8 9" key="1">
    <citation type="submission" date="2018-02" db="EMBL/GenBank/DDBJ databases">
        <title>Comparative genomes isolates from brazilian mangrove.</title>
        <authorList>
            <person name="Araujo J.E."/>
            <person name="Taketani R.G."/>
            <person name="Silva M.C.P."/>
            <person name="Loureco M.V."/>
            <person name="Andreote F.D."/>
        </authorList>
    </citation>
    <scope>NUCLEOTIDE SEQUENCE [LARGE SCALE GENOMIC DNA]</scope>
    <source>
        <strain evidence="6 9">NAP PRIS-MGV</strain>
        <strain evidence="7 8">Nap-Phe MGV</strain>
    </source>
</reference>
<feature type="binding site" evidence="2">
    <location>
        <position position="103"/>
    </location>
    <ligand>
        <name>Fe cation</name>
        <dbReference type="ChEBI" id="CHEBI:24875"/>
    </ligand>
</feature>
<evidence type="ECO:0000313" key="6">
    <source>
        <dbReference type="EMBL" id="PQO26303.1"/>
    </source>
</evidence>
<dbReference type="InterPro" id="IPR012093">
    <property type="entry name" value="Pirin"/>
</dbReference>
<keyword evidence="2" id="KW-0408">Iron</keyword>
<evidence type="ECO:0000256" key="2">
    <source>
        <dbReference type="PIRSR" id="PIRSR006232-1"/>
    </source>
</evidence>
<dbReference type="InterPro" id="IPR014710">
    <property type="entry name" value="RmlC-like_jellyroll"/>
</dbReference>
<dbReference type="GO" id="GO:0046872">
    <property type="term" value="F:metal ion binding"/>
    <property type="evidence" value="ECO:0007669"/>
    <property type="project" value="UniProtKB-KW"/>
</dbReference>
<evidence type="ECO:0000256" key="1">
    <source>
        <dbReference type="ARBA" id="ARBA00008416"/>
    </source>
</evidence>
<dbReference type="PANTHER" id="PTHR43212:SF3">
    <property type="entry name" value="QUERCETIN 2,3-DIOXYGENASE"/>
    <property type="match status" value="1"/>
</dbReference>
<protein>
    <submittedName>
        <fullName evidence="6">Quercetin 2,3-dioxygenase</fullName>
    </submittedName>
</protein>
<dbReference type="SUPFAM" id="SSF51182">
    <property type="entry name" value="RmlC-like cupins"/>
    <property type="match status" value="1"/>
</dbReference>
<feature type="binding site" evidence="2">
    <location>
        <position position="57"/>
    </location>
    <ligand>
        <name>Fe cation</name>
        <dbReference type="ChEBI" id="CHEBI:24875"/>
    </ligand>
</feature>
<dbReference type="PIRSF" id="PIRSF006232">
    <property type="entry name" value="Pirin"/>
    <property type="match status" value="1"/>
</dbReference>
<dbReference type="AlphaFoldDB" id="A0A2S8F2D4"/>
<feature type="binding site" evidence="2">
    <location>
        <position position="59"/>
    </location>
    <ligand>
        <name>Fe cation</name>
        <dbReference type="ChEBI" id="CHEBI:24875"/>
    </ligand>
</feature>
<dbReference type="CDD" id="cd20311">
    <property type="entry name" value="cupin_Yhhw_C"/>
    <property type="match status" value="1"/>
</dbReference>
<dbReference type="Gene3D" id="2.60.120.10">
    <property type="entry name" value="Jelly Rolls"/>
    <property type="match status" value="2"/>
</dbReference>
<keyword evidence="2" id="KW-0479">Metal-binding</keyword>
<comment type="cofactor">
    <cofactor evidence="2">
        <name>Fe cation</name>
        <dbReference type="ChEBI" id="CHEBI:24875"/>
    </cofactor>
    <text evidence="2">Binds 1 Fe cation per subunit.</text>
</comment>
<dbReference type="InterPro" id="IPR003829">
    <property type="entry name" value="Pirin_N_dom"/>
</dbReference>
<dbReference type="GO" id="GO:0051213">
    <property type="term" value="F:dioxygenase activity"/>
    <property type="evidence" value="ECO:0007669"/>
    <property type="project" value="UniProtKB-KW"/>
</dbReference>
<evidence type="ECO:0000313" key="9">
    <source>
        <dbReference type="Proteomes" id="UP000239388"/>
    </source>
</evidence>
<dbReference type="EMBL" id="PUIB01000032">
    <property type="protein sequence ID" value="PQO26303.1"/>
    <property type="molecule type" value="Genomic_DNA"/>
</dbReference>
<comment type="caution">
    <text evidence="6">The sequence shown here is derived from an EMBL/GenBank/DDBJ whole genome shotgun (WGS) entry which is preliminary data.</text>
</comment>
<dbReference type="Proteomes" id="UP000239388">
    <property type="component" value="Unassembled WGS sequence"/>
</dbReference>
<feature type="domain" description="Quercetin 2,3-dioxygenase C-terminal cupin" evidence="5">
    <location>
        <begin position="146"/>
        <end position="231"/>
    </location>
</feature>
<dbReference type="CDD" id="cd02910">
    <property type="entry name" value="cupin_Yhhw_N"/>
    <property type="match status" value="1"/>
</dbReference>
<gene>
    <name evidence="7" type="ORF">C5Y93_03845</name>
    <name evidence="6" type="ORF">C5Y98_31155</name>
</gene>
<sequence length="232" mass="26244">MIRIRKADDRGHFDHGWLSTYHTFSFAGYQDPYNMGFRSLRVMNEDWVAPGQGFGKHPHRDMEIVTYVLEGALEHKDSMGNGETLHPGEFQRMSAGTGILHSEFNPSAQEPVHLYQIWLYPEEKGIEPSYEQKSFPVEDRRNRLQLVASPDAEEGSLRIHQDARIYLADLQPGAAVEHAIPQDRHVWLQVLRGSIELNGKTLETSDGAAISFEPSVRIAAEGAAEVMLFEMN</sequence>
<dbReference type="Pfam" id="PF17954">
    <property type="entry name" value="Pirin_C_2"/>
    <property type="match status" value="1"/>
</dbReference>
<dbReference type="InterPro" id="IPR011051">
    <property type="entry name" value="RmlC_Cupin_sf"/>
</dbReference>
<dbReference type="EMBL" id="PUHZ01000005">
    <property type="protein sequence ID" value="PQO47183.1"/>
    <property type="molecule type" value="Genomic_DNA"/>
</dbReference>
<evidence type="ECO:0000259" key="5">
    <source>
        <dbReference type="Pfam" id="PF17954"/>
    </source>
</evidence>
<feature type="binding site" evidence="2">
    <location>
        <position position="101"/>
    </location>
    <ligand>
        <name>Fe cation</name>
        <dbReference type="ChEBI" id="CHEBI:24875"/>
    </ligand>
</feature>
<organism evidence="6 9">
    <name type="scientific">Blastopirellula marina</name>
    <dbReference type="NCBI Taxonomy" id="124"/>
    <lineage>
        <taxon>Bacteria</taxon>
        <taxon>Pseudomonadati</taxon>
        <taxon>Planctomycetota</taxon>
        <taxon>Planctomycetia</taxon>
        <taxon>Pirellulales</taxon>
        <taxon>Pirellulaceae</taxon>
        <taxon>Blastopirellula</taxon>
    </lineage>
</organism>
<proteinExistence type="inferred from homology"/>
<dbReference type="Proteomes" id="UP000237819">
    <property type="component" value="Unassembled WGS sequence"/>
</dbReference>
<name>A0A2S8F2D4_9BACT</name>
<evidence type="ECO:0000256" key="3">
    <source>
        <dbReference type="RuleBase" id="RU003457"/>
    </source>
</evidence>
<feature type="domain" description="Pirin N-terminal" evidence="4">
    <location>
        <begin position="9"/>
        <end position="119"/>
    </location>
</feature>
<evidence type="ECO:0000313" key="7">
    <source>
        <dbReference type="EMBL" id="PQO47183.1"/>
    </source>
</evidence>
<dbReference type="Pfam" id="PF02678">
    <property type="entry name" value="Pirin"/>
    <property type="match status" value="1"/>
</dbReference>
<evidence type="ECO:0000259" key="4">
    <source>
        <dbReference type="Pfam" id="PF02678"/>
    </source>
</evidence>
<comment type="similarity">
    <text evidence="1 3">Belongs to the pirin family.</text>
</comment>
<dbReference type="OrthoDB" id="321327at2"/>
<keyword evidence="6" id="KW-0560">Oxidoreductase</keyword>
<accession>A0A2S8F2D4</accession>
<dbReference type="PANTHER" id="PTHR43212">
    <property type="entry name" value="QUERCETIN 2,3-DIOXYGENASE"/>
    <property type="match status" value="1"/>
</dbReference>
<dbReference type="RefSeq" id="WP_105334071.1">
    <property type="nucleotide sequence ID" value="NZ_PUHZ01000005.1"/>
</dbReference>
<evidence type="ECO:0000313" key="8">
    <source>
        <dbReference type="Proteomes" id="UP000237819"/>
    </source>
</evidence>
<dbReference type="InterPro" id="IPR041602">
    <property type="entry name" value="Quercetinase_C"/>
</dbReference>